<comment type="caution">
    <text evidence="3">The sequence shown here is derived from an EMBL/GenBank/DDBJ whole genome shotgun (WGS) entry which is preliminary data.</text>
</comment>
<dbReference type="PANTHER" id="PTHR43084">
    <property type="entry name" value="PERSULFIDE DIOXYGENASE ETHE1"/>
    <property type="match status" value="1"/>
</dbReference>
<dbReference type="InterPro" id="IPR044528">
    <property type="entry name" value="POD-like_MBL-fold"/>
</dbReference>
<dbReference type="STRING" id="1797291.A2V47_03295"/>
<keyword evidence="1" id="KW-0479">Metal-binding</keyword>
<organism evidence="3 4">
    <name type="scientific">Candidatus Sediminicultor quintus</name>
    <dbReference type="NCBI Taxonomy" id="1797291"/>
    <lineage>
        <taxon>Bacteria</taxon>
        <taxon>Pseudomonadati</taxon>
        <taxon>Atribacterota</taxon>
        <taxon>Candidatus Phoenicimicrobiia</taxon>
        <taxon>Candidatus Pheonicimicrobiales</taxon>
        <taxon>Candidatus Phoenicimicrobiaceae</taxon>
        <taxon>Candidatus Sediminicultor</taxon>
    </lineage>
</organism>
<dbReference type="InterPro" id="IPR001763">
    <property type="entry name" value="Rhodanese-like_dom"/>
</dbReference>
<dbReference type="Pfam" id="PF00753">
    <property type="entry name" value="Lactamase_B"/>
    <property type="match status" value="1"/>
</dbReference>
<dbReference type="PANTHER" id="PTHR43084:SF1">
    <property type="entry name" value="PERSULFIDE DIOXYGENASE ETHE1, MITOCHONDRIAL"/>
    <property type="match status" value="1"/>
</dbReference>
<dbReference type="GO" id="GO:0006749">
    <property type="term" value="P:glutathione metabolic process"/>
    <property type="evidence" value="ECO:0007669"/>
    <property type="project" value="InterPro"/>
</dbReference>
<dbReference type="Gene3D" id="3.40.250.10">
    <property type="entry name" value="Rhodanese-like domain"/>
    <property type="match status" value="2"/>
</dbReference>
<dbReference type="PROSITE" id="PS50206">
    <property type="entry name" value="RHODANESE_3"/>
    <property type="match status" value="2"/>
</dbReference>
<dbReference type="InterPro" id="IPR001279">
    <property type="entry name" value="Metallo-B-lactamas"/>
</dbReference>
<dbReference type="InterPro" id="IPR036873">
    <property type="entry name" value="Rhodanese-like_dom_sf"/>
</dbReference>
<sequence>MYIEQFHVPKIAHSSYLLGGKENCAIVDPRRDVNIYIEAAKRMGFKITHILETHLHADFVSGHLDLAEKTGAKIYAAASANCQFKHQPSQEGDEFRIDDVSIRVIETPGHTPEHLSYVVVDESRGKEAVVVFCGDTLFVGDVGRPDLFPGRAKELASQLFVSLKKLKELPDFCELLPAHGAGSLCGKAIGAKRTSTIGYEKKYNNALQIESEEDFIDSLTHEMPPVPDHFSRCSDINRKGPELVRNLNKIESFKPLEFVRLAKLEDYAILDCRSYDAFGSQHIIDSYGIDFDGNFPTFSGWVVPPEKKILLVTPHRLEAEEAAVWLRRVGLDNVVGFLKGSMFEWAKDGLPTQHICQISAPALEHIRNSGAIHILDVRALSEFEEQHIEGAINIPAPDLRERYKELDKEKEYYVICSTGHRSSLAISILLKKGFYHLVNVAGGMTGMGAFWRNRGMIKK</sequence>
<dbReference type="SMART" id="SM00450">
    <property type="entry name" value="RHOD"/>
    <property type="match status" value="2"/>
</dbReference>
<reference evidence="3 4" key="1">
    <citation type="journal article" date="2016" name="Nat. Commun.">
        <title>Thousands of microbial genomes shed light on interconnected biogeochemical processes in an aquifer system.</title>
        <authorList>
            <person name="Anantharaman K."/>
            <person name="Brown C.T."/>
            <person name="Hug L.A."/>
            <person name="Sharon I."/>
            <person name="Castelle C.J."/>
            <person name="Probst A.J."/>
            <person name="Thomas B.C."/>
            <person name="Singh A."/>
            <person name="Wilkins M.J."/>
            <person name="Karaoz U."/>
            <person name="Brodie E.L."/>
            <person name="Williams K.H."/>
            <person name="Hubbard S.S."/>
            <person name="Banfield J.F."/>
        </authorList>
    </citation>
    <scope>NUCLEOTIDE SEQUENCE [LARGE SCALE GENOMIC DNA]</scope>
</reference>
<evidence type="ECO:0000259" key="2">
    <source>
        <dbReference type="PROSITE" id="PS50206"/>
    </source>
</evidence>
<protein>
    <submittedName>
        <fullName evidence="3">MBL fold metallo-hydrolase</fullName>
    </submittedName>
</protein>
<dbReference type="GO" id="GO:0046872">
    <property type="term" value="F:metal ion binding"/>
    <property type="evidence" value="ECO:0007669"/>
    <property type="project" value="UniProtKB-KW"/>
</dbReference>
<gene>
    <name evidence="3" type="ORF">A2V47_03295</name>
</gene>
<dbReference type="GO" id="GO:0050313">
    <property type="term" value="F:sulfur dioxygenase activity"/>
    <property type="evidence" value="ECO:0007669"/>
    <property type="project" value="InterPro"/>
</dbReference>
<evidence type="ECO:0000256" key="1">
    <source>
        <dbReference type="ARBA" id="ARBA00022723"/>
    </source>
</evidence>
<dbReference type="AlphaFoldDB" id="A0A1F5A527"/>
<dbReference type="GO" id="GO:0016787">
    <property type="term" value="F:hydrolase activity"/>
    <property type="evidence" value="ECO:0007669"/>
    <property type="project" value="UniProtKB-KW"/>
</dbReference>
<dbReference type="SMART" id="SM00849">
    <property type="entry name" value="Lactamase_B"/>
    <property type="match status" value="1"/>
</dbReference>
<dbReference type="FunFam" id="3.60.15.10:FF:000030">
    <property type="entry name" value="Metallo-beta-lactamase family protein"/>
    <property type="match status" value="1"/>
</dbReference>
<evidence type="ECO:0000313" key="3">
    <source>
        <dbReference type="EMBL" id="OGD13669.1"/>
    </source>
</evidence>
<dbReference type="SUPFAM" id="SSF52821">
    <property type="entry name" value="Rhodanese/Cell cycle control phosphatase"/>
    <property type="match status" value="2"/>
</dbReference>
<dbReference type="CDD" id="cd00158">
    <property type="entry name" value="RHOD"/>
    <property type="match status" value="1"/>
</dbReference>
<dbReference type="Proteomes" id="UP000177701">
    <property type="component" value="Unassembled WGS sequence"/>
</dbReference>
<evidence type="ECO:0000313" key="4">
    <source>
        <dbReference type="Proteomes" id="UP000177701"/>
    </source>
</evidence>
<dbReference type="InterPro" id="IPR036866">
    <property type="entry name" value="RibonucZ/Hydroxyglut_hydro"/>
</dbReference>
<dbReference type="GO" id="GO:0070813">
    <property type="term" value="P:hydrogen sulfide metabolic process"/>
    <property type="evidence" value="ECO:0007669"/>
    <property type="project" value="TreeGrafter"/>
</dbReference>
<name>A0A1F5A527_9BACT</name>
<dbReference type="InterPro" id="IPR051682">
    <property type="entry name" value="Mito_Persulfide_Diox"/>
</dbReference>
<feature type="domain" description="Rhodanese" evidence="2">
    <location>
        <begin position="368"/>
        <end position="456"/>
    </location>
</feature>
<dbReference type="EMBL" id="MEYH01000104">
    <property type="protein sequence ID" value="OGD13669.1"/>
    <property type="molecule type" value="Genomic_DNA"/>
</dbReference>
<dbReference type="Pfam" id="PF00581">
    <property type="entry name" value="Rhodanese"/>
    <property type="match status" value="2"/>
</dbReference>
<accession>A0A1F5A527</accession>
<feature type="domain" description="Rhodanese" evidence="2">
    <location>
        <begin position="263"/>
        <end position="354"/>
    </location>
</feature>
<proteinExistence type="predicted"/>
<dbReference type="Gene3D" id="3.60.15.10">
    <property type="entry name" value="Ribonuclease Z/Hydroxyacylglutathione hydrolase-like"/>
    <property type="match status" value="1"/>
</dbReference>
<dbReference type="SUPFAM" id="SSF56281">
    <property type="entry name" value="Metallo-hydrolase/oxidoreductase"/>
    <property type="match status" value="1"/>
</dbReference>
<dbReference type="CDD" id="cd07724">
    <property type="entry name" value="POD-like_MBL-fold"/>
    <property type="match status" value="1"/>
</dbReference>
<keyword evidence="3" id="KW-0378">Hydrolase</keyword>